<name>A0A8H9IZP9_9PSEU</name>
<dbReference type="GO" id="GO:0016301">
    <property type="term" value="F:kinase activity"/>
    <property type="evidence" value="ECO:0007669"/>
    <property type="project" value="UniProtKB-KW"/>
</dbReference>
<dbReference type="Gene3D" id="3.40.1190.20">
    <property type="match status" value="1"/>
</dbReference>
<dbReference type="CDD" id="cd01942">
    <property type="entry name" value="ribokinase_group_A"/>
    <property type="match status" value="1"/>
</dbReference>
<sequence length="325" mass="34360">MKIAVSGSIALDHLMVFPGRFTDQFLPGRMDKVSLSFLVEELAVRPGGVAANIVYGLGSLGVPSVLIGSVGADFDGHRGRLEQRLVDTKSVHVSKSRQTARFLCTTDAAQNQIASFCSGAMVEMRDLPLGPVVDRTGGLDLVVVSPSDPRAMLAHTVECRERGIPFAADPSQQLANVGGDTARSLVDGATYLFTNEYEHDLLLNRTGWSHDELLARVGGWITTLGAGGAKAETSGRPPLTVPAVPVDEEVDPTGVGDAFRAGFLWGRYWRLGVARAMQAGCVLASMVLGSPGGQEYTVDRAGFSACAARVYGGEAAGEIESKLRV</sequence>
<reference evidence="5" key="1">
    <citation type="journal article" date="2014" name="Int. J. Syst. Evol. Microbiol.">
        <title>Complete genome sequence of Corynebacterium casei LMG S-19264T (=DSM 44701T), isolated from a smear-ripened cheese.</title>
        <authorList>
            <consortium name="US DOE Joint Genome Institute (JGI-PGF)"/>
            <person name="Walter F."/>
            <person name="Albersmeier A."/>
            <person name="Kalinowski J."/>
            <person name="Ruckert C."/>
        </authorList>
    </citation>
    <scope>NUCLEOTIDE SEQUENCE</scope>
    <source>
        <strain evidence="5">CGMCC 4.7679</strain>
    </source>
</reference>
<dbReference type="PANTHER" id="PTHR43085">
    <property type="entry name" value="HEXOKINASE FAMILY MEMBER"/>
    <property type="match status" value="1"/>
</dbReference>
<dbReference type="Proteomes" id="UP000658656">
    <property type="component" value="Unassembled WGS sequence"/>
</dbReference>
<comment type="caution">
    <text evidence="5">The sequence shown here is derived from an EMBL/GenBank/DDBJ whole genome shotgun (WGS) entry which is preliminary data.</text>
</comment>
<keyword evidence="6" id="KW-1185">Reference proteome</keyword>
<dbReference type="AlphaFoldDB" id="A0A8H9IZP9"/>
<proteinExistence type="inferred from homology"/>
<dbReference type="OrthoDB" id="9779730at2"/>
<keyword evidence="2" id="KW-0808">Transferase</keyword>
<dbReference type="EMBL" id="BNAV01000008">
    <property type="protein sequence ID" value="GHF70558.1"/>
    <property type="molecule type" value="Genomic_DNA"/>
</dbReference>
<dbReference type="PANTHER" id="PTHR43085:SF46">
    <property type="entry name" value="ADENOSINE KINASE"/>
    <property type="match status" value="1"/>
</dbReference>
<evidence type="ECO:0000256" key="3">
    <source>
        <dbReference type="ARBA" id="ARBA00022777"/>
    </source>
</evidence>
<protein>
    <submittedName>
        <fullName evidence="5">Kinase</fullName>
    </submittedName>
</protein>
<dbReference type="Pfam" id="PF00294">
    <property type="entry name" value="PfkB"/>
    <property type="match status" value="1"/>
</dbReference>
<gene>
    <name evidence="5" type="ORF">GCM10017566_50440</name>
</gene>
<evidence type="ECO:0000256" key="1">
    <source>
        <dbReference type="ARBA" id="ARBA00010688"/>
    </source>
</evidence>
<dbReference type="InterPro" id="IPR011611">
    <property type="entry name" value="PfkB_dom"/>
</dbReference>
<comment type="similarity">
    <text evidence="1">Belongs to the carbohydrate kinase PfkB family.</text>
</comment>
<keyword evidence="3 5" id="KW-0418">Kinase</keyword>
<evidence type="ECO:0000256" key="2">
    <source>
        <dbReference type="ARBA" id="ARBA00022679"/>
    </source>
</evidence>
<feature type="domain" description="Carbohydrate kinase PfkB" evidence="4">
    <location>
        <begin position="11"/>
        <end position="295"/>
    </location>
</feature>
<dbReference type="InterPro" id="IPR029056">
    <property type="entry name" value="Ribokinase-like"/>
</dbReference>
<evidence type="ECO:0000313" key="6">
    <source>
        <dbReference type="Proteomes" id="UP000658656"/>
    </source>
</evidence>
<accession>A0A8H9IZP9</accession>
<dbReference type="SUPFAM" id="SSF53613">
    <property type="entry name" value="Ribokinase-like"/>
    <property type="match status" value="1"/>
</dbReference>
<evidence type="ECO:0000313" key="5">
    <source>
        <dbReference type="EMBL" id="GHF70558.1"/>
    </source>
</evidence>
<organism evidence="5 6">
    <name type="scientific">Amycolatopsis bartoniae</name>
    <dbReference type="NCBI Taxonomy" id="941986"/>
    <lineage>
        <taxon>Bacteria</taxon>
        <taxon>Bacillati</taxon>
        <taxon>Actinomycetota</taxon>
        <taxon>Actinomycetes</taxon>
        <taxon>Pseudonocardiales</taxon>
        <taxon>Pseudonocardiaceae</taxon>
        <taxon>Amycolatopsis</taxon>
    </lineage>
</organism>
<evidence type="ECO:0000259" key="4">
    <source>
        <dbReference type="Pfam" id="PF00294"/>
    </source>
</evidence>
<dbReference type="InterPro" id="IPR050306">
    <property type="entry name" value="PfkB_Carbo_kinase"/>
</dbReference>
<reference evidence="5" key="2">
    <citation type="submission" date="2020-09" db="EMBL/GenBank/DDBJ databases">
        <authorList>
            <person name="Sun Q."/>
            <person name="Zhou Y."/>
        </authorList>
    </citation>
    <scope>NUCLEOTIDE SEQUENCE</scope>
    <source>
        <strain evidence="5">CGMCC 4.7679</strain>
    </source>
</reference>
<dbReference type="RefSeq" id="WP_145933371.1">
    <property type="nucleotide sequence ID" value="NZ_BNAV01000008.1"/>
</dbReference>